<keyword evidence="2" id="KW-1185">Reference proteome</keyword>
<reference evidence="2" key="1">
    <citation type="journal article" date="2022" name="Mol. Ecol. Resour.">
        <title>The genomes of chicory, endive, great burdock and yacon provide insights into Asteraceae palaeo-polyploidization history and plant inulin production.</title>
        <authorList>
            <person name="Fan W."/>
            <person name="Wang S."/>
            <person name="Wang H."/>
            <person name="Wang A."/>
            <person name="Jiang F."/>
            <person name="Liu H."/>
            <person name="Zhao H."/>
            <person name="Xu D."/>
            <person name="Zhang Y."/>
        </authorList>
    </citation>
    <scope>NUCLEOTIDE SEQUENCE [LARGE SCALE GENOMIC DNA]</scope>
    <source>
        <strain evidence="2">cv. Yunnan</strain>
    </source>
</reference>
<reference evidence="1 2" key="2">
    <citation type="journal article" date="2022" name="Mol. Ecol. Resour.">
        <title>The genomes of chicory, endive, great burdock and yacon provide insights into Asteraceae paleo-polyploidization history and plant inulin production.</title>
        <authorList>
            <person name="Fan W."/>
            <person name="Wang S."/>
            <person name="Wang H."/>
            <person name="Wang A."/>
            <person name="Jiang F."/>
            <person name="Liu H."/>
            <person name="Zhao H."/>
            <person name="Xu D."/>
            <person name="Zhang Y."/>
        </authorList>
    </citation>
    <scope>NUCLEOTIDE SEQUENCE [LARGE SCALE GENOMIC DNA]</scope>
    <source>
        <strain evidence="2">cv. Yunnan</strain>
        <tissue evidence="1">Leaves</tissue>
    </source>
</reference>
<accession>A0ACB9GSW4</accession>
<protein>
    <submittedName>
        <fullName evidence="1">Uncharacterized protein</fullName>
    </submittedName>
</protein>
<dbReference type="Proteomes" id="UP001056120">
    <property type="component" value="Linkage Group LG13"/>
</dbReference>
<name>A0ACB9GSW4_9ASTR</name>
<evidence type="ECO:0000313" key="2">
    <source>
        <dbReference type="Proteomes" id="UP001056120"/>
    </source>
</evidence>
<organism evidence="1 2">
    <name type="scientific">Smallanthus sonchifolius</name>
    <dbReference type="NCBI Taxonomy" id="185202"/>
    <lineage>
        <taxon>Eukaryota</taxon>
        <taxon>Viridiplantae</taxon>
        <taxon>Streptophyta</taxon>
        <taxon>Embryophyta</taxon>
        <taxon>Tracheophyta</taxon>
        <taxon>Spermatophyta</taxon>
        <taxon>Magnoliopsida</taxon>
        <taxon>eudicotyledons</taxon>
        <taxon>Gunneridae</taxon>
        <taxon>Pentapetalae</taxon>
        <taxon>asterids</taxon>
        <taxon>campanulids</taxon>
        <taxon>Asterales</taxon>
        <taxon>Asteraceae</taxon>
        <taxon>Asteroideae</taxon>
        <taxon>Heliantheae alliance</taxon>
        <taxon>Millerieae</taxon>
        <taxon>Smallanthus</taxon>
    </lineage>
</organism>
<dbReference type="EMBL" id="CM042030">
    <property type="protein sequence ID" value="KAI3786306.1"/>
    <property type="molecule type" value="Genomic_DNA"/>
</dbReference>
<evidence type="ECO:0000313" key="1">
    <source>
        <dbReference type="EMBL" id="KAI3786306.1"/>
    </source>
</evidence>
<gene>
    <name evidence="1" type="ORF">L1987_39896</name>
</gene>
<proteinExistence type="predicted"/>
<sequence>MILGRNSPLATFRVREPLIGENESGHGSPGGLDQKAQSLVLVNQAYPLYSGDKATHFQNHSVIEQRISASVIRIISFIKDDYSAHGEHLKRW</sequence>
<comment type="caution">
    <text evidence="1">The sequence shown here is derived from an EMBL/GenBank/DDBJ whole genome shotgun (WGS) entry which is preliminary data.</text>
</comment>